<name>A0A0P9MR33_9PSED</name>
<organism evidence="1 2">
    <name type="scientific">Pseudomonas congelans</name>
    <dbReference type="NCBI Taxonomy" id="200452"/>
    <lineage>
        <taxon>Bacteria</taxon>
        <taxon>Pseudomonadati</taxon>
        <taxon>Pseudomonadota</taxon>
        <taxon>Gammaproteobacteria</taxon>
        <taxon>Pseudomonadales</taxon>
        <taxon>Pseudomonadaceae</taxon>
        <taxon>Pseudomonas</taxon>
    </lineage>
</organism>
<accession>A0A0P9MR33</accession>
<gene>
    <name evidence="1" type="ORF">ALO92_100241</name>
</gene>
<proteinExistence type="predicted"/>
<dbReference type="AlphaFoldDB" id="A0A0P9MR33"/>
<protein>
    <submittedName>
        <fullName evidence="1">Uncharacterized protein</fullName>
    </submittedName>
</protein>
<reference evidence="1 2" key="1">
    <citation type="submission" date="2015-09" db="EMBL/GenBank/DDBJ databases">
        <title>Genome announcement of multiple Pseudomonas syringae strains.</title>
        <authorList>
            <person name="Thakur S."/>
            <person name="Wang P.W."/>
            <person name="Gong Y."/>
            <person name="Weir B.S."/>
            <person name="Guttman D.S."/>
        </authorList>
    </citation>
    <scope>NUCLEOTIDE SEQUENCE [LARGE SCALE GENOMIC DNA]</scope>
    <source>
        <strain evidence="1 2">ICMP19117</strain>
    </source>
</reference>
<evidence type="ECO:0000313" key="2">
    <source>
        <dbReference type="Proteomes" id="UP000050411"/>
    </source>
</evidence>
<comment type="caution">
    <text evidence="1">The sequence shown here is derived from an EMBL/GenBank/DDBJ whole genome shotgun (WGS) entry which is preliminary data.</text>
</comment>
<dbReference type="EMBL" id="LJQB01000018">
    <property type="protein sequence ID" value="KPW86987.1"/>
    <property type="molecule type" value="Genomic_DNA"/>
</dbReference>
<dbReference type="PATRIC" id="fig|200452.3.peg.3126"/>
<dbReference type="Proteomes" id="UP000050411">
    <property type="component" value="Unassembled WGS sequence"/>
</dbReference>
<sequence length="195" mass="21348">MIRSCSANTGNNVELPPQLEQGRNMYTRFCQAVVGMHLVAGMVLLAGCAQKSVSPCDELIGDYATKPKNQPRIRIEKSGENFLFTHRESGAQVSEPLTPLPNAEIVEMFEGKIVPPRCILTADGMKIMKLPAGSGVNPTEDPDRKLSQYPEPTPFLMGISAGVAAVLGLYPVPHQEKLKDIDEEDEEDDGYIYSK</sequence>
<evidence type="ECO:0000313" key="1">
    <source>
        <dbReference type="EMBL" id="KPW86987.1"/>
    </source>
</evidence>